<keyword evidence="6 9" id="KW-1133">Transmembrane helix</keyword>
<evidence type="ECO:0000256" key="9">
    <source>
        <dbReference type="SAM" id="Phobius"/>
    </source>
</evidence>
<evidence type="ECO:0000256" key="5">
    <source>
        <dbReference type="ARBA" id="ARBA00022927"/>
    </source>
</evidence>
<keyword evidence="12" id="KW-1185">Reference proteome</keyword>
<feature type="transmembrane region" description="Helical" evidence="9">
    <location>
        <begin position="77"/>
        <end position="98"/>
    </location>
</feature>
<evidence type="ECO:0000256" key="6">
    <source>
        <dbReference type="ARBA" id="ARBA00022989"/>
    </source>
</evidence>
<organism evidence="11 12">
    <name type="scientific">Gimesia alba</name>
    <dbReference type="NCBI Taxonomy" id="2527973"/>
    <lineage>
        <taxon>Bacteria</taxon>
        <taxon>Pseudomonadati</taxon>
        <taxon>Planctomycetota</taxon>
        <taxon>Planctomycetia</taxon>
        <taxon>Planctomycetales</taxon>
        <taxon>Planctomycetaceae</taxon>
        <taxon>Gimesia</taxon>
    </lineage>
</organism>
<evidence type="ECO:0000256" key="3">
    <source>
        <dbReference type="ARBA" id="ARBA00022475"/>
    </source>
</evidence>
<feature type="domain" description="MotA/TolQ/ExbB proton channel" evidence="10">
    <location>
        <begin position="31"/>
        <end position="95"/>
    </location>
</feature>
<keyword evidence="7 9" id="KW-0472">Membrane</keyword>
<proteinExistence type="inferred from homology"/>
<gene>
    <name evidence="11" type="ORF">Pan241w_50640</name>
</gene>
<dbReference type="GO" id="GO:0017038">
    <property type="term" value="P:protein import"/>
    <property type="evidence" value="ECO:0007669"/>
    <property type="project" value="TreeGrafter"/>
</dbReference>
<evidence type="ECO:0000256" key="7">
    <source>
        <dbReference type="ARBA" id="ARBA00023136"/>
    </source>
</evidence>
<sequence length="112" mass="12194">MMTPPSVPNQIPELTRSKRFWGRVAWGAGIAVVIAPLLGMLPTIAGMLRAFREIGEQGAADSEAVAEEISFALQATMYGLGISFVSMILFAVALTIFLKRRQTLRAVEAEDR</sequence>
<dbReference type="GO" id="GO:0005886">
    <property type="term" value="C:plasma membrane"/>
    <property type="evidence" value="ECO:0007669"/>
    <property type="project" value="UniProtKB-SubCell"/>
</dbReference>
<dbReference type="Proteomes" id="UP000317171">
    <property type="component" value="Chromosome"/>
</dbReference>
<accession>A0A517RM39</accession>
<dbReference type="EMBL" id="CP036269">
    <property type="protein sequence ID" value="QDT44947.1"/>
    <property type="molecule type" value="Genomic_DNA"/>
</dbReference>
<keyword evidence="2 8" id="KW-0813">Transport</keyword>
<evidence type="ECO:0000256" key="8">
    <source>
        <dbReference type="RuleBase" id="RU004057"/>
    </source>
</evidence>
<dbReference type="PANTHER" id="PTHR30625">
    <property type="entry name" value="PROTEIN TOLQ"/>
    <property type="match status" value="1"/>
</dbReference>
<keyword evidence="3" id="KW-1003">Cell membrane</keyword>
<dbReference type="AlphaFoldDB" id="A0A517RM39"/>
<evidence type="ECO:0000256" key="2">
    <source>
        <dbReference type="ARBA" id="ARBA00022448"/>
    </source>
</evidence>
<dbReference type="PANTHER" id="PTHR30625:SF15">
    <property type="entry name" value="BIOPOLYMER TRANSPORT PROTEIN EXBB"/>
    <property type="match status" value="1"/>
</dbReference>
<dbReference type="OrthoDB" id="4045at2"/>
<evidence type="ECO:0000259" key="10">
    <source>
        <dbReference type="Pfam" id="PF01618"/>
    </source>
</evidence>
<dbReference type="InterPro" id="IPR050790">
    <property type="entry name" value="ExbB/TolQ_transport"/>
</dbReference>
<protein>
    <submittedName>
        <fullName evidence="11">MotA/TolQ/ExbB proton channel family protein</fullName>
    </submittedName>
</protein>
<keyword evidence="4 9" id="KW-0812">Transmembrane</keyword>
<comment type="similarity">
    <text evidence="8">Belongs to the exbB/tolQ family.</text>
</comment>
<dbReference type="Pfam" id="PF01618">
    <property type="entry name" value="MotA_ExbB"/>
    <property type="match status" value="1"/>
</dbReference>
<dbReference type="KEGG" id="gaz:Pan241w_50640"/>
<comment type="subcellular location">
    <subcellularLocation>
        <location evidence="1">Cell membrane</location>
        <topology evidence="1">Multi-pass membrane protein</topology>
    </subcellularLocation>
    <subcellularLocation>
        <location evidence="8">Membrane</location>
        <topology evidence="8">Multi-pass membrane protein</topology>
    </subcellularLocation>
</comment>
<evidence type="ECO:0000313" key="11">
    <source>
        <dbReference type="EMBL" id="QDT44947.1"/>
    </source>
</evidence>
<evidence type="ECO:0000256" key="1">
    <source>
        <dbReference type="ARBA" id="ARBA00004651"/>
    </source>
</evidence>
<evidence type="ECO:0000313" key="12">
    <source>
        <dbReference type="Proteomes" id="UP000317171"/>
    </source>
</evidence>
<dbReference type="InterPro" id="IPR002898">
    <property type="entry name" value="MotA_ExbB_proton_chnl"/>
</dbReference>
<name>A0A517RM39_9PLAN</name>
<reference evidence="11 12" key="1">
    <citation type="submission" date="2019-02" db="EMBL/GenBank/DDBJ databases">
        <title>Deep-cultivation of Planctomycetes and their phenomic and genomic characterization uncovers novel biology.</title>
        <authorList>
            <person name="Wiegand S."/>
            <person name="Jogler M."/>
            <person name="Boedeker C."/>
            <person name="Pinto D."/>
            <person name="Vollmers J."/>
            <person name="Rivas-Marin E."/>
            <person name="Kohn T."/>
            <person name="Peeters S.H."/>
            <person name="Heuer A."/>
            <person name="Rast P."/>
            <person name="Oberbeckmann S."/>
            <person name="Bunk B."/>
            <person name="Jeske O."/>
            <person name="Meyerdierks A."/>
            <person name="Storesund J.E."/>
            <person name="Kallscheuer N."/>
            <person name="Luecker S."/>
            <person name="Lage O.M."/>
            <person name="Pohl T."/>
            <person name="Merkel B.J."/>
            <person name="Hornburger P."/>
            <person name="Mueller R.-W."/>
            <person name="Bruemmer F."/>
            <person name="Labrenz M."/>
            <person name="Spormann A.M."/>
            <person name="Op den Camp H."/>
            <person name="Overmann J."/>
            <person name="Amann R."/>
            <person name="Jetten M.S.M."/>
            <person name="Mascher T."/>
            <person name="Medema M.H."/>
            <person name="Devos D.P."/>
            <person name="Kaster A.-K."/>
            <person name="Ovreas L."/>
            <person name="Rohde M."/>
            <person name="Galperin M.Y."/>
            <person name="Jogler C."/>
        </authorList>
    </citation>
    <scope>NUCLEOTIDE SEQUENCE [LARGE SCALE GENOMIC DNA]</scope>
    <source>
        <strain evidence="11 12">Pan241w</strain>
    </source>
</reference>
<evidence type="ECO:0000256" key="4">
    <source>
        <dbReference type="ARBA" id="ARBA00022692"/>
    </source>
</evidence>
<feature type="transmembrane region" description="Helical" evidence="9">
    <location>
        <begin position="20"/>
        <end position="41"/>
    </location>
</feature>
<dbReference type="RefSeq" id="WP_145220790.1">
    <property type="nucleotide sequence ID" value="NZ_CP036269.1"/>
</dbReference>
<keyword evidence="5 8" id="KW-0653">Protein transport</keyword>